<evidence type="ECO:0000313" key="3">
    <source>
        <dbReference type="Proteomes" id="UP000499080"/>
    </source>
</evidence>
<dbReference type="EMBL" id="BGPR01292378">
    <property type="protein sequence ID" value="GBN48759.1"/>
    <property type="molecule type" value="Genomic_DNA"/>
</dbReference>
<keyword evidence="1" id="KW-1133">Transmembrane helix</keyword>
<keyword evidence="3" id="KW-1185">Reference proteome</keyword>
<organism evidence="2 3">
    <name type="scientific">Araneus ventricosus</name>
    <name type="common">Orbweaver spider</name>
    <name type="synonym">Epeira ventricosa</name>
    <dbReference type="NCBI Taxonomy" id="182803"/>
    <lineage>
        <taxon>Eukaryota</taxon>
        <taxon>Metazoa</taxon>
        <taxon>Ecdysozoa</taxon>
        <taxon>Arthropoda</taxon>
        <taxon>Chelicerata</taxon>
        <taxon>Arachnida</taxon>
        <taxon>Araneae</taxon>
        <taxon>Araneomorphae</taxon>
        <taxon>Entelegynae</taxon>
        <taxon>Araneoidea</taxon>
        <taxon>Araneidae</taxon>
        <taxon>Araneus</taxon>
    </lineage>
</organism>
<protein>
    <submittedName>
        <fullName evidence="2">Uncharacterized protein</fullName>
    </submittedName>
</protein>
<dbReference type="OrthoDB" id="6723241at2759"/>
<keyword evidence="1" id="KW-0812">Transmembrane</keyword>
<dbReference type="Proteomes" id="UP000499080">
    <property type="component" value="Unassembled WGS sequence"/>
</dbReference>
<comment type="caution">
    <text evidence="2">The sequence shown here is derived from an EMBL/GenBank/DDBJ whole genome shotgun (WGS) entry which is preliminary data.</text>
</comment>
<accession>A0A4Y2PCG8</accession>
<feature type="transmembrane region" description="Helical" evidence="1">
    <location>
        <begin position="86"/>
        <end position="103"/>
    </location>
</feature>
<evidence type="ECO:0000256" key="1">
    <source>
        <dbReference type="SAM" id="Phobius"/>
    </source>
</evidence>
<keyword evidence="1" id="KW-0472">Membrane</keyword>
<reference evidence="2 3" key="1">
    <citation type="journal article" date="2019" name="Sci. Rep.">
        <title>Orb-weaving spider Araneus ventricosus genome elucidates the spidroin gene catalogue.</title>
        <authorList>
            <person name="Kono N."/>
            <person name="Nakamura H."/>
            <person name="Ohtoshi R."/>
            <person name="Moran D.A.P."/>
            <person name="Shinohara A."/>
            <person name="Yoshida Y."/>
            <person name="Fujiwara M."/>
            <person name="Mori M."/>
            <person name="Tomita M."/>
            <person name="Arakawa K."/>
        </authorList>
    </citation>
    <scope>NUCLEOTIDE SEQUENCE [LARGE SCALE GENOMIC DNA]</scope>
</reference>
<name>A0A4Y2PCG8_ARAVE</name>
<dbReference type="AlphaFoldDB" id="A0A4Y2PCG8"/>
<evidence type="ECO:0000313" key="2">
    <source>
        <dbReference type="EMBL" id="GBN48759.1"/>
    </source>
</evidence>
<proteinExistence type="predicted"/>
<gene>
    <name evidence="2" type="ORF">AVEN_107188_1</name>
</gene>
<sequence>MGNWKLHLQRRSETLPYFHARGHFSYAKYAHLYLQDMQDSESTMGAEEYEKSTTQGNLTIQRTFKFWSGTWSDMTIEQSLIKNMKTFGASLMALVSVIVYWLYGRRE</sequence>